<evidence type="ECO:0000256" key="10">
    <source>
        <dbReference type="ARBA" id="ARBA00022989"/>
    </source>
</evidence>
<dbReference type="HAMAP" id="MF_01006">
    <property type="entry name" value="Undec_diphosphatase"/>
    <property type="match status" value="1"/>
</dbReference>
<evidence type="ECO:0000256" key="17">
    <source>
        <dbReference type="HAMAP-Rule" id="MF_01006"/>
    </source>
</evidence>
<feature type="transmembrane region" description="Helical" evidence="17">
    <location>
        <begin position="277"/>
        <end position="297"/>
    </location>
</feature>
<proteinExistence type="inferred from homology"/>
<keyword evidence="12 17" id="KW-0046">Antibiotic resistance</keyword>
<evidence type="ECO:0000256" key="14">
    <source>
        <dbReference type="ARBA" id="ARBA00032707"/>
    </source>
</evidence>
<dbReference type="Pfam" id="PF02673">
    <property type="entry name" value="BacA"/>
    <property type="match status" value="2"/>
</dbReference>
<evidence type="ECO:0000256" key="5">
    <source>
        <dbReference type="ARBA" id="ARBA00022475"/>
    </source>
</evidence>
<dbReference type="AlphaFoldDB" id="A0A317KB97"/>
<dbReference type="InterPro" id="IPR003824">
    <property type="entry name" value="UppP"/>
</dbReference>
<keyword evidence="13 17" id="KW-0961">Cell wall biogenesis/degradation</keyword>
<dbReference type="GO" id="GO:0008360">
    <property type="term" value="P:regulation of cell shape"/>
    <property type="evidence" value="ECO:0007669"/>
    <property type="project" value="UniProtKB-KW"/>
</dbReference>
<evidence type="ECO:0000256" key="7">
    <source>
        <dbReference type="ARBA" id="ARBA00022801"/>
    </source>
</evidence>
<feature type="transmembrane region" description="Helical" evidence="17">
    <location>
        <begin position="247"/>
        <end position="265"/>
    </location>
</feature>
<dbReference type="GO" id="GO:0050380">
    <property type="term" value="F:undecaprenyl-diphosphatase activity"/>
    <property type="evidence" value="ECO:0007669"/>
    <property type="project" value="UniProtKB-UniRule"/>
</dbReference>
<dbReference type="EC" id="3.6.1.27" evidence="3 17"/>
<keyword evidence="9 17" id="KW-0573">Peptidoglycan synthesis</keyword>
<evidence type="ECO:0000256" key="13">
    <source>
        <dbReference type="ARBA" id="ARBA00023316"/>
    </source>
</evidence>
<comment type="subcellular location">
    <subcellularLocation>
        <location evidence="1 17">Cell membrane</location>
        <topology evidence="1 17">Multi-pass membrane protein</topology>
    </subcellularLocation>
</comment>
<feature type="transmembrane region" description="Helical" evidence="17">
    <location>
        <begin position="309"/>
        <end position="329"/>
    </location>
</feature>
<keyword evidence="11 17" id="KW-0472">Membrane</keyword>
<dbReference type="GO" id="GO:0005886">
    <property type="term" value="C:plasma membrane"/>
    <property type="evidence" value="ECO:0007669"/>
    <property type="project" value="UniProtKB-SubCell"/>
</dbReference>
<keyword evidence="5 17" id="KW-1003">Cell membrane</keyword>
<evidence type="ECO:0000313" key="19">
    <source>
        <dbReference type="Proteomes" id="UP000245683"/>
    </source>
</evidence>
<evidence type="ECO:0000256" key="6">
    <source>
        <dbReference type="ARBA" id="ARBA00022692"/>
    </source>
</evidence>
<evidence type="ECO:0000256" key="9">
    <source>
        <dbReference type="ARBA" id="ARBA00022984"/>
    </source>
</evidence>
<dbReference type="NCBIfam" id="NF001395">
    <property type="entry name" value="PRK00281.3-1"/>
    <property type="match status" value="1"/>
</dbReference>
<keyword evidence="10 17" id="KW-1133">Transmembrane helix</keyword>
<keyword evidence="7 17" id="KW-0378">Hydrolase</keyword>
<dbReference type="Proteomes" id="UP000245683">
    <property type="component" value="Unassembled WGS sequence"/>
</dbReference>
<evidence type="ECO:0000313" key="18">
    <source>
        <dbReference type="EMBL" id="PWU50644.1"/>
    </source>
</evidence>
<comment type="caution">
    <text evidence="18">The sequence shown here is derived from an EMBL/GenBank/DDBJ whole genome shotgun (WGS) entry which is preliminary data.</text>
</comment>
<evidence type="ECO:0000256" key="12">
    <source>
        <dbReference type="ARBA" id="ARBA00023251"/>
    </source>
</evidence>
<dbReference type="EMBL" id="QGSV01000106">
    <property type="protein sequence ID" value="PWU50644.1"/>
    <property type="molecule type" value="Genomic_DNA"/>
</dbReference>
<evidence type="ECO:0000256" key="8">
    <source>
        <dbReference type="ARBA" id="ARBA00022960"/>
    </source>
</evidence>
<evidence type="ECO:0000256" key="11">
    <source>
        <dbReference type="ARBA" id="ARBA00023136"/>
    </source>
</evidence>
<evidence type="ECO:0000256" key="15">
    <source>
        <dbReference type="ARBA" id="ARBA00032932"/>
    </source>
</evidence>
<dbReference type="PANTHER" id="PTHR30622:SF4">
    <property type="entry name" value="UNDECAPRENYL-DIPHOSPHATASE"/>
    <property type="match status" value="1"/>
</dbReference>
<dbReference type="PANTHER" id="PTHR30622">
    <property type="entry name" value="UNDECAPRENYL-DIPHOSPHATASE"/>
    <property type="match status" value="1"/>
</dbReference>
<keyword evidence="6 17" id="KW-0812">Transmembrane</keyword>
<dbReference type="GO" id="GO:0009252">
    <property type="term" value="P:peptidoglycan biosynthetic process"/>
    <property type="evidence" value="ECO:0007669"/>
    <property type="project" value="UniProtKB-KW"/>
</dbReference>
<evidence type="ECO:0000256" key="2">
    <source>
        <dbReference type="ARBA" id="ARBA00010621"/>
    </source>
</evidence>
<organism evidence="18 19">
    <name type="scientific">Micromonospora globispora</name>
    <dbReference type="NCBI Taxonomy" id="1450148"/>
    <lineage>
        <taxon>Bacteria</taxon>
        <taxon>Bacillati</taxon>
        <taxon>Actinomycetota</taxon>
        <taxon>Actinomycetes</taxon>
        <taxon>Micromonosporales</taxon>
        <taxon>Micromonosporaceae</taxon>
        <taxon>Micromonospora</taxon>
    </lineage>
</organism>
<feature type="transmembrane region" description="Helical" evidence="17">
    <location>
        <begin position="101"/>
        <end position="119"/>
    </location>
</feature>
<name>A0A317KB97_9ACTN</name>
<dbReference type="GO" id="GO:0071555">
    <property type="term" value="P:cell wall organization"/>
    <property type="evidence" value="ECO:0007669"/>
    <property type="project" value="UniProtKB-KW"/>
</dbReference>
<feature type="transmembrane region" description="Helical" evidence="17">
    <location>
        <begin position="55"/>
        <end position="75"/>
    </location>
</feature>
<dbReference type="OrthoDB" id="9808289at2"/>
<comment type="function">
    <text evidence="17">Catalyzes the dephosphorylation of undecaprenyl diphosphate (UPP). Confers resistance to bacitracin.</text>
</comment>
<gene>
    <name evidence="17" type="primary">uppP</name>
    <name evidence="18" type="ORF">DLJ46_06800</name>
</gene>
<protein>
    <recommendedName>
        <fullName evidence="4 17">Undecaprenyl-diphosphatase</fullName>
        <ecNumber evidence="3 17">3.6.1.27</ecNumber>
    </recommendedName>
    <alternativeName>
        <fullName evidence="15 17">Bacitracin resistance protein</fullName>
    </alternativeName>
    <alternativeName>
        <fullName evidence="14 17">Undecaprenyl pyrophosphate phosphatase</fullName>
    </alternativeName>
</protein>
<keyword evidence="8 17" id="KW-0133">Cell shape</keyword>
<evidence type="ECO:0000256" key="1">
    <source>
        <dbReference type="ARBA" id="ARBA00004651"/>
    </source>
</evidence>
<reference evidence="19" key="1">
    <citation type="submission" date="2018-05" db="EMBL/GenBank/DDBJ databases">
        <title>Micromonospora globispora sp. nov. and Micromonospora rugosa sp. nov., isolated from marine sediment.</title>
        <authorList>
            <person name="Carro L."/>
            <person name="Aysel V."/>
            <person name="Cetin D."/>
            <person name="Igual J.M."/>
            <person name="Klenk H.-P."/>
            <person name="Trujillo M.E."/>
            <person name="Sahin N."/>
        </authorList>
    </citation>
    <scope>NUCLEOTIDE SEQUENCE [LARGE SCALE GENOMIC DNA]</scope>
    <source>
        <strain evidence="19">S2904</strain>
    </source>
</reference>
<keyword evidence="19" id="KW-1185">Reference proteome</keyword>
<comment type="catalytic activity">
    <reaction evidence="16 17">
        <text>di-trans,octa-cis-undecaprenyl diphosphate + H2O = di-trans,octa-cis-undecaprenyl phosphate + phosphate + H(+)</text>
        <dbReference type="Rhea" id="RHEA:28094"/>
        <dbReference type="ChEBI" id="CHEBI:15377"/>
        <dbReference type="ChEBI" id="CHEBI:15378"/>
        <dbReference type="ChEBI" id="CHEBI:43474"/>
        <dbReference type="ChEBI" id="CHEBI:58405"/>
        <dbReference type="ChEBI" id="CHEBI:60392"/>
        <dbReference type="EC" id="3.6.1.27"/>
    </reaction>
</comment>
<dbReference type="RefSeq" id="WP_109943801.1">
    <property type="nucleotide sequence ID" value="NZ_QGGF01000076.1"/>
</dbReference>
<dbReference type="GO" id="GO:0046677">
    <property type="term" value="P:response to antibiotic"/>
    <property type="evidence" value="ECO:0007669"/>
    <property type="project" value="UniProtKB-UniRule"/>
</dbReference>
<evidence type="ECO:0000256" key="3">
    <source>
        <dbReference type="ARBA" id="ARBA00012374"/>
    </source>
</evidence>
<sequence>MSHGLTYPEAIVIGALQGVTELFPVSSLGHSVILPALIGGRWARDLDVSAPESPYLAFVVGLHVATALALLVFFWRDWVRIIRGFVSSVRHRRVAGPDERLAWMVILATIPVGLAGLLLEHTFRTVLGRPAPAAVFLMLNGLLLFGAERLRRRAATAEPIGARAGDPVPVLVGPDGKGTVFASSAAGGPAGTQSAVDLASDRRLAAGSMGGAVLIGSAQILALLPGISRSGATMAAGLLRGFTHEDAARFSFLLATPVILAAGVLKLPDLFGDLGAGIRGQVLIGSLAAGLSAYAAVKFLTRYFETRTLTPFAIYCLVAGFVSLIWLAVA</sequence>
<comment type="similarity">
    <text evidence="2 17">Belongs to the UppP family.</text>
</comment>
<evidence type="ECO:0000256" key="16">
    <source>
        <dbReference type="ARBA" id="ARBA00047594"/>
    </source>
</evidence>
<feature type="transmembrane region" description="Helical" evidence="17">
    <location>
        <begin position="131"/>
        <end position="147"/>
    </location>
</feature>
<evidence type="ECO:0000256" key="4">
    <source>
        <dbReference type="ARBA" id="ARBA00021581"/>
    </source>
</evidence>
<accession>A0A317KB97</accession>
<comment type="miscellaneous">
    <text evidence="17">Bacitracin is thought to be involved in the inhibition of peptidoglycan synthesis by sequestering undecaprenyl diphosphate, thereby reducing the pool of lipid carrier available.</text>
</comment>